<feature type="domain" description="AMP-dependent synthetase/ligase" evidence="1">
    <location>
        <begin position="13"/>
        <end position="368"/>
    </location>
</feature>
<dbReference type="Proteomes" id="UP000245629">
    <property type="component" value="Plasmid unnamed3"/>
</dbReference>
<evidence type="ECO:0000313" key="4">
    <source>
        <dbReference type="Proteomes" id="UP000245629"/>
    </source>
</evidence>
<dbReference type="RefSeq" id="WP_109334086.1">
    <property type="nucleotide sequence ID" value="NZ_CP029358.1"/>
</dbReference>
<accession>A0A2S2D035</accession>
<feature type="domain" description="AMP-binding enzyme C-terminal" evidence="2">
    <location>
        <begin position="431"/>
        <end position="511"/>
    </location>
</feature>
<dbReference type="Gene3D" id="3.40.50.12780">
    <property type="entry name" value="N-terminal domain of ligase-like"/>
    <property type="match status" value="1"/>
</dbReference>
<dbReference type="InterPro" id="IPR025110">
    <property type="entry name" value="AMP-bd_C"/>
</dbReference>
<dbReference type="InterPro" id="IPR045851">
    <property type="entry name" value="AMP-bd_C_sf"/>
</dbReference>
<dbReference type="Pfam" id="PF13193">
    <property type="entry name" value="AMP-binding_C"/>
    <property type="match status" value="1"/>
</dbReference>
<keyword evidence="4" id="KW-1185">Reference proteome</keyword>
<name>A0A2S2D035_9PROT</name>
<gene>
    <name evidence="3" type="ORF">DEW08_29440</name>
</gene>
<dbReference type="SUPFAM" id="SSF56801">
    <property type="entry name" value="Acetyl-CoA synthetase-like"/>
    <property type="match status" value="1"/>
</dbReference>
<evidence type="ECO:0000259" key="2">
    <source>
        <dbReference type="Pfam" id="PF13193"/>
    </source>
</evidence>
<dbReference type="InterPro" id="IPR000873">
    <property type="entry name" value="AMP-dep_synth/lig_dom"/>
</dbReference>
<dbReference type="PANTHER" id="PTHR43767:SF1">
    <property type="entry name" value="NONRIBOSOMAL PEPTIDE SYNTHASE PES1 (EUROFUNG)-RELATED"/>
    <property type="match status" value="1"/>
</dbReference>
<dbReference type="Gene3D" id="3.30.300.30">
    <property type="match status" value="1"/>
</dbReference>
<dbReference type="InterPro" id="IPR020845">
    <property type="entry name" value="AMP-binding_CS"/>
</dbReference>
<dbReference type="Pfam" id="PF00501">
    <property type="entry name" value="AMP-binding"/>
    <property type="match status" value="1"/>
</dbReference>
<dbReference type="PROSITE" id="PS00455">
    <property type="entry name" value="AMP_BINDING"/>
    <property type="match status" value="1"/>
</dbReference>
<reference evidence="4" key="1">
    <citation type="submission" date="2018-05" db="EMBL/GenBank/DDBJ databases">
        <title>Azospirillum thermophila sp. nov., a novel isolated from hot spring.</title>
        <authorList>
            <person name="Zhao Z."/>
        </authorList>
    </citation>
    <scope>NUCLEOTIDE SEQUENCE [LARGE SCALE GENOMIC DNA]</scope>
    <source>
        <strain evidence="4">CFH 70021</strain>
        <plasmid evidence="4">unnamed3</plasmid>
    </source>
</reference>
<evidence type="ECO:0000259" key="1">
    <source>
        <dbReference type="Pfam" id="PF00501"/>
    </source>
</evidence>
<dbReference type="InterPro" id="IPR050237">
    <property type="entry name" value="ATP-dep_AMP-bd_enzyme"/>
</dbReference>
<proteinExistence type="predicted"/>
<dbReference type="PANTHER" id="PTHR43767">
    <property type="entry name" value="LONG-CHAIN-FATTY-ACID--COA LIGASE"/>
    <property type="match status" value="1"/>
</dbReference>
<dbReference type="InterPro" id="IPR042099">
    <property type="entry name" value="ANL_N_sf"/>
</dbReference>
<geneLocation type="plasmid" evidence="3 4">
    <name>unnamed3</name>
</geneLocation>
<keyword evidence="3" id="KW-0614">Plasmid</keyword>
<dbReference type="AlphaFoldDB" id="A0A2S2D035"/>
<sequence length="540" mass="57442">MLDHATVANAFGHAAATWPDRPFLAVLPETAGIYGIEAGEISYAAAAALVERSAAAWSAAGYGHGHRVGLLLENRPAFFLTWFALNRLGISVVPINPDMRSAELEYLIGHSELVAAVAIPSRRQDILAAAAAVARVVAVVEPGEAPPPAPSAPPRGGVPDIDSECALLYTSGTTGRPKGCVLPNEYFLEAGRWYSGTGGLIAMRPGAERMLTPLPVFHMNAMAYSAMAMVATGGCLIAVDRFHPRSWWDSVRQSGATIVHYLGVMPSMLIGLPEDPRDRDHAVRFGFGAGVPRELQAPFEARFGFPLIEAWAMTETGAGAVIAAGEEPRHVGSNCFGRVHPSIEVRVVAEGGGEAGADEPGELLVRRAGDSPRFGFFREYLKDAEATAEAWAGGWFHTGDVVRRGPDGSFHFVDRKKNVIRRSGENISAVEVEGVLLRHPAVKAVAVAAAPDAVRGDEVLACVVTKEPAGEGEREALAAGLVSHCLSRLAYYKAPGWVAFVEELPLTSTQKIQRGQLKELVARIVAAGTAIDTRAMKKRG</sequence>
<dbReference type="OrthoDB" id="7315605at2"/>
<evidence type="ECO:0000313" key="3">
    <source>
        <dbReference type="EMBL" id="AWK90109.1"/>
    </source>
</evidence>
<dbReference type="KEGG" id="azz:DEW08_29440"/>
<protein>
    <submittedName>
        <fullName evidence="3">ATP-dependent acyl-CoA ligase</fullName>
    </submittedName>
</protein>
<dbReference type="GO" id="GO:0016878">
    <property type="term" value="F:acid-thiol ligase activity"/>
    <property type="evidence" value="ECO:0007669"/>
    <property type="project" value="UniProtKB-ARBA"/>
</dbReference>
<keyword evidence="3" id="KW-0436">Ligase</keyword>
<dbReference type="EMBL" id="CP029358">
    <property type="protein sequence ID" value="AWK90109.1"/>
    <property type="molecule type" value="Genomic_DNA"/>
</dbReference>
<organism evidence="3 4">
    <name type="scientific">Azospirillum thermophilum</name>
    <dbReference type="NCBI Taxonomy" id="2202148"/>
    <lineage>
        <taxon>Bacteria</taxon>
        <taxon>Pseudomonadati</taxon>
        <taxon>Pseudomonadota</taxon>
        <taxon>Alphaproteobacteria</taxon>
        <taxon>Rhodospirillales</taxon>
        <taxon>Azospirillaceae</taxon>
        <taxon>Azospirillum</taxon>
    </lineage>
</organism>